<reference evidence="2" key="1">
    <citation type="journal article" date="2014" name="Front. Microbiol.">
        <title>High frequency of phylogenetically diverse reductive dehalogenase-homologous genes in deep subseafloor sedimentary metagenomes.</title>
        <authorList>
            <person name="Kawai M."/>
            <person name="Futagami T."/>
            <person name="Toyoda A."/>
            <person name="Takaki Y."/>
            <person name="Nishi S."/>
            <person name="Hori S."/>
            <person name="Arai W."/>
            <person name="Tsubouchi T."/>
            <person name="Morono Y."/>
            <person name="Uchiyama I."/>
            <person name="Ito T."/>
            <person name="Fujiyama A."/>
            <person name="Inagaki F."/>
            <person name="Takami H."/>
        </authorList>
    </citation>
    <scope>NUCLEOTIDE SEQUENCE</scope>
    <source>
        <strain evidence="2">Expedition CK06-06</strain>
    </source>
</reference>
<comment type="caution">
    <text evidence="2">The sequence shown here is derived from an EMBL/GenBank/DDBJ whole genome shotgun (WGS) entry which is preliminary data.</text>
</comment>
<feature type="region of interest" description="Disordered" evidence="1">
    <location>
        <begin position="1"/>
        <end position="54"/>
    </location>
</feature>
<proteinExistence type="predicted"/>
<dbReference type="AlphaFoldDB" id="X0WZQ7"/>
<sequence>MARKKEKERQKRYIEKGMNIDRPDEEPKKKGKRRIRKPKMPARIKKNQTHSRNR</sequence>
<organism evidence="2">
    <name type="scientific">marine sediment metagenome</name>
    <dbReference type="NCBI Taxonomy" id="412755"/>
    <lineage>
        <taxon>unclassified sequences</taxon>
        <taxon>metagenomes</taxon>
        <taxon>ecological metagenomes</taxon>
    </lineage>
</organism>
<feature type="compositionally biased region" description="Basic and acidic residues" evidence="1">
    <location>
        <begin position="1"/>
        <end position="28"/>
    </location>
</feature>
<dbReference type="EMBL" id="BARS01046284">
    <property type="protein sequence ID" value="GAG28682.1"/>
    <property type="molecule type" value="Genomic_DNA"/>
</dbReference>
<evidence type="ECO:0000313" key="2">
    <source>
        <dbReference type="EMBL" id="GAG28682.1"/>
    </source>
</evidence>
<feature type="compositionally biased region" description="Basic residues" evidence="1">
    <location>
        <begin position="29"/>
        <end position="54"/>
    </location>
</feature>
<protein>
    <submittedName>
        <fullName evidence="2">Uncharacterized protein</fullName>
    </submittedName>
</protein>
<evidence type="ECO:0000256" key="1">
    <source>
        <dbReference type="SAM" id="MobiDB-lite"/>
    </source>
</evidence>
<gene>
    <name evidence="2" type="ORF">S01H1_69689</name>
</gene>
<accession>X0WZQ7</accession>
<name>X0WZQ7_9ZZZZ</name>